<dbReference type="Gene3D" id="3.30.1360.220">
    <property type="entry name" value="Domain of unknown function (DUF3480), N-terminal subdomain"/>
    <property type="match status" value="2"/>
</dbReference>
<feature type="region of interest" description="Disordered" evidence="5">
    <location>
        <begin position="936"/>
        <end position="967"/>
    </location>
</feature>
<keyword evidence="8" id="KW-1185">Reference proteome</keyword>
<dbReference type="Gene3D" id="3.30.40.10">
    <property type="entry name" value="Zinc/RING finger domain, C3HC4 (zinc finger)"/>
    <property type="match status" value="1"/>
</dbReference>
<evidence type="ECO:0000259" key="6">
    <source>
        <dbReference type="PROSITE" id="PS50178"/>
    </source>
</evidence>
<dbReference type="InterPro" id="IPR013083">
    <property type="entry name" value="Znf_RING/FYVE/PHD"/>
</dbReference>
<accession>A0AAW1U017</accession>
<dbReference type="Gene3D" id="3.30.500.40">
    <property type="match status" value="1"/>
</dbReference>
<dbReference type="Gene3D" id="4.10.720.10">
    <property type="entry name" value="Smad anchor for receptor activation, Smad-binding domain"/>
    <property type="match status" value="1"/>
</dbReference>
<keyword evidence="3" id="KW-0862">Zinc</keyword>
<dbReference type="SMART" id="SM01422">
    <property type="entry name" value="SARA"/>
    <property type="match status" value="1"/>
</dbReference>
<feature type="compositionally biased region" description="Polar residues" evidence="5">
    <location>
        <begin position="684"/>
        <end position="705"/>
    </location>
</feature>
<proteinExistence type="predicted"/>
<name>A0AAW1U017_9CUCU</name>
<evidence type="ECO:0000256" key="3">
    <source>
        <dbReference type="ARBA" id="ARBA00022833"/>
    </source>
</evidence>
<dbReference type="SMART" id="SM00064">
    <property type="entry name" value="FYVE"/>
    <property type="match status" value="1"/>
</dbReference>
<comment type="caution">
    <text evidence="7">The sequence shown here is derived from an EMBL/GenBank/DDBJ whole genome shotgun (WGS) entry which is preliminary data.</text>
</comment>
<dbReference type="SUPFAM" id="SSF57903">
    <property type="entry name" value="FYVE/PHD zinc finger"/>
    <property type="match status" value="1"/>
</dbReference>
<keyword evidence="1" id="KW-0479">Metal-binding</keyword>
<evidence type="ECO:0000256" key="1">
    <source>
        <dbReference type="ARBA" id="ARBA00022723"/>
    </source>
</evidence>
<dbReference type="InterPro" id="IPR011011">
    <property type="entry name" value="Znf_FYVE_PHD"/>
</dbReference>
<feature type="compositionally biased region" description="Basic and acidic residues" evidence="5">
    <location>
        <begin position="706"/>
        <end position="716"/>
    </location>
</feature>
<dbReference type="GO" id="GO:0031901">
    <property type="term" value="C:early endosome membrane"/>
    <property type="evidence" value="ECO:0007669"/>
    <property type="project" value="TreeGrafter"/>
</dbReference>
<evidence type="ECO:0000313" key="8">
    <source>
        <dbReference type="Proteomes" id="UP001431783"/>
    </source>
</evidence>
<feature type="compositionally biased region" description="Basic and acidic residues" evidence="5">
    <location>
        <begin position="671"/>
        <end position="683"/>
    </location>
</feature>
<dbReference type="PANTHER" id="PTHR46319">
    <property type="entry name" value="ZINC FINGER FYVE DOMAIN-CONTAINING PROTEIN"/>
    <property type="match status" value="1"/>
</dbReference>
<evidence type="ECO:0000256" key="4">
    <source>
        <dbReference type="PROSITE-ProRule" id="PRU00091"/>
    </source>
</evidence>
<feature type="compositionally biased region" description="Basic and acidic residues" evidence="5">
    <location>
        <begin position="634"/>
        <end position="655"/>
    </location>
</feature>
<dbReference type="SMART" id="SM01421">
    <property type="entry name" value="DUF3480"/>
    <property type="match status" value="1"/>
</dbReference>
<dbReference type="InterPro" id="IPR017455">
    <property type="entry name" value="Znf_FYVE-rel"/>
</dbReference>
<dbReference type="Proteomes" id="UP001431783">
    <property type="component" value="Unassembled WGS sequence"/>
</dbReference>
<dbReference type="InterPro" id="IPR022557">
    <property type="entry name" value="SARA-like_C"/>
</dbReference>
<dbReference type="GO" id="GO:0016197">
    <property type="term" value="P:endosomal transport"/>
    <property type="evidence" value="ECO:0007669"/>
    <property type="project" value="TreeGrafter"/>
</dbReference>
<feature type="compositionally biased region" description="Basic and acidic residues" evidence="5">
    <location>
        <begin position="958"/>
        <end position="967"/>
    </location>
</feature>
<protein>
    <recommendedName>
        <fullName evidence="6">FYVE-type domain-containing protein</fullName>
    </recommendedName>
</protein>
<dbReference type="CDD" id="cd15729">
    <property type="entry name" value="FYVE_endofin"/>
    <property type="match status" value="1"/>
</dbReference>
<dbReference type="EMBL" id="JARQZJ010000031">
    <property type="protein sequence ID" value="KAK9874288.1"/>
    <property type="molecule type" value="Genomic_DNA"/>
</dbReference>
<sequence>MDKYTVDLDKVLNDFEYSEYSLESAKLNRNAHEDLPNTSISSSLVNKNNTPIKHSITNVFHSLNEYLSSDITTKQVENILTHQKNVFIKDSQASNFSETQKIIIDIPKLEIQESMQETPRYNILENNVPNLFPIDHQINNYTILTSDVENTEVIKDELDAISEEISRKIAENDPGNILDCNVADKNIYFKEDIKNKALCTTLEDQNCLKIENEFKYKDESLGNDEISEGIIVAIENNRVFEENKHLENTSKEESNLISEKNYTLALSNNAAVDTDDTSPKTESQILEKSNTLITEDLHEYDTSNIENQIEVKANKADLLEKETEIIKVTVKFENDFQLDEENLDQYFQELEEELGKDLEKVENPNHAITKLFQIVTENIGDISDKSNIPISINKLGEINEVPSVNKEVLEEFKGQDNPTQHTTVDEKYLCSEIEENRCTPETKKNENINEITNVESVDSEIKTDEIPFTEVEICETHSKTSGKEKMTLKDQISQPKKMRTNVAENVDLADESTEKEEKCIIQSSDSAIIDQNIKHTQDESHRETQILEKNFRPQHLLLNKENQEVSRKINLIGDPGSTPYNNVYSTKDFEKNNQKKDGSGESSSVRPVSPTYSDVSTDSVSSATSNEVYSDALPKIEDNKMTKNEKSETQNADRDDSSEEPVPNNMISSKELCKNDVTIDKDFTNNLKTNNSEEMGEFSRSNNVYEQKDTNEKNLEKSSTSIIKPTSDESEVFADSSQSLAETSSDQSRIDESSGSIGIDWLGKQAPLWIPDNEATNCLHCEMKFTVIKRRHHCRACGLVLCAKCCNLKYRLEYLDAEARVCKKCYDILNKDTNSSTGSEVSQESSSPARNITATQVSPGLGQPNPNNPLEYCSTIPPLQQVDLGAVATPSVMVPVGVLKRKGSNKGRSNKSVMFCDGIRPGSDLTNLDTDFNYSDSHKSQKSKKVIEKPGKGGKNADMIDPKTRSFIPSDEKSLPPTVTIYKAAIKYATCSNNCEVVETLKNETLIFALHSNVFVHVKIVNLDCCVNRMVWCFSTDGLINVGQDEIVILLEMMESESSVPKDVFVHINNIYLEAVNGSSVKELGLSLHTSSPFLGSKNHAGFVYIKPSFQCLQNIILPKEPYLIAVLIHRWETPWAKLFPLRLVLRLGAEYKYYPSPIISTRERDSVYVEIGHTIINLLADFRNFSYTLPQIRGLTIHMQDKNTTVTIPTNRYDQVMKGLCNSSDHILAFGGNFSSSADSHLVCIQDTQSATNNYSTHAINICNQPRKVTGASFIVFNGALKSTSGLTAKSNIVEDGLMIQILPEHMLQVRESLRNMKNHIIKCGCVNEESDETVTIVWGEPDTSFNVGVLSPIDNKRMTGIPSIRVHNGKDYTCNSGSRLIRWTEVFILQNGDESSRNQEPVDISKISENIAKATCQALVKYLDLLVSNSFYKIGLRANLHIENVSYSAGSNNVKLPPIYMKSLDNELIPVLHQITSNNITEQPIILELIFRILNI</sequence>
<reference evidence="7 8" key="1">
    <citation type="submission" date="2023-03" db="EMBL/GenBank/DDBJ databases">
        <title>Genome insight into feeding habits of ladybird beetles.</title>
        <authorList>
            <person name="Li H.-S."/>
            <person name="Huang Y.-H."/>
            <person name="Pang H."/>
        </authorList>
    </citation>
    <scope>NUCLEOTIDE SEQUENCE [LARGE SCALE GENOMIC DNA]</scope>
    <source>
        <strain evidence="7">SYSU_2023b</strain>
        <tissue evidence="7">Whole body</tissue>
    </source>
</reference>
<feature type="region of interest" description="Disordered" evidence="5">
    <location>
        <begin position="570"/>
        <end position="731"/>
    </location>
</feature>
<dbReference type="InterPro" id="IPR024608">
    <property type="entry name" value="SARA-like_SBD"/>
</dbReference>
<feature type="domain" description="FYVE-type" evidence="6">
    <location>
        <begin position="772"/>
        <end position="830"/>
    </location>
</feature>
<evidence type="ECO:0000256" key="2">
    <source>
        <dbReference type="ARBA" id="ARBA00022771"/>
    </source>
</evidence>
<dbReference type="Pfam" id="PF01363">
    <property type="entry name" value="FYVE"/>
    <property type="match status" value="1"/>
</dbReference>
<feature type="compositionally biased region" description="Basic and acidic residues" evidence="5">
    <location>
        <begin position="587"/>
        <end position="599"/>
    </location>
</feature>
<feature type="region of interest" description="Disordered" evidence="5">
    <location>
        <begin position="834"/>
        <end position="864"/>
    </location>
</feature>
<dbReference type="GO" id="GO:0008270">
    <property type="term" value="F:zinc ion binding"/>
    <property type="evidence" value="ECO:0007669"/>
    <property type="project" value="UniProtKB-KW"/>
</dbReference>
<dbReference type="PROSITE" id="PS50178">
    <property type="entry name" value="ZF_FYVE"/>
    <property type="match status" value="1"/>
</dbReference>
<dbReference type="Pfam" id="PF11979">
    <property type="entry name" value="SARA_C"/>
    <property type="match status" value="1"/>
</dbReference>
<dbReference type="PANTHER" id="PTHR46319:SF3">
    <property type="entry name" value="ZINC FINGER FYVE DOMAIN-CONTAINING PROTEIN"/>
    <property type="match status" value="1"/>
</dbReference>
<gene>
    <name evidence="7" type="ORF">WA026_002640</name>
</gene>
<dbReference type="Pfam" id="PF11409">
    <property type="entry name" value="SARA"/>
    <property type="match status" value="1"/>
</dbReference>
<feature type="compositionally biased region" description="Polar residues" evidence="5">
    <location>
        <begin position="848"/>
        <end position="858"/>
    </location>
</feature>
<feature type="compositionally biased region" description="Low complexity" evidence="5">
    <location>
        <begin position="608"/>
        <end position="625"/>
    </location>
</feature>
<feature type="compositionally biased region" description="Low complexity" evidence="5">
    <location>
        <begin position="835"/>
        <end position="847"/>
    </location>
</feature>
<evidence type="ECO:0000256" key="5">
    <source>
        <dbReference type="SAM" id="MobiDB-lite"/>
    </source>
</evidence>
<evidence type="ECO:0000313" key="7">
    <source>
        <dbReference type="EMBL" id="KAK9874288.1"/>
    </source>
</evidence>
<organism evidence="7 8">
    <name type="scientific">Henosepilachna vigintioctopunctata</name>
    <dbReference type="NCBI Taxonomy" id="420089"/>
    <lineage>
        <taxon>Eukaryota</taxon>
        <taxon>Metazoa</taxon>
        <taxon>Ecdysozoa</taxon>
        <taxon>Arthropoda</taxon>
        <taxon>Hexapoda</taxon>
        <taxon>Insecta</taxon>
        <taxon>Pterygota</taxon>
        <taxon>Neoptera</taxon>
        <taxon>Endopterygota</taxon>
        <taxon>Coleoptera</taxon>
        <taxon>Polyphaga</taxon>
        <taxon>Cucujiformia</taxon>
        <taxon>Coccinelloidea</taxon>
        <taxon>Coccinellidae</taxon>
        <taxon>Epilachninae</taxon>
        <taxon>Epilachnini</taxon>
        <taxon>Henosepilachna</taxon>
    </lineage>
</organism>
<dbReference type="InterPro" id="IPR037145">
    <property type="entry name" value="SARA_Smad-bd_sf"/>
</dbReference>
<keyword evidence="2 4" id="KW-0863">Zinc-finger</keyword>
<dbReference type="FunFam" id="3.30.40.10:FF:000084">
    <property type="entry name" value="Zinc finger, FYVE domain-containing 9b"/>
    <property type="match status" value="1"/>
</dbReference>
<dbReference type="InterPro" id="IPR000306">
    <property type="entry name" value="Znf_FYVE"/>
</dbReference>